<protein>
    <submittedName>
        <fullName evidence="1">Uncharacterized protein</fullName>
    </submittedName>
</protein>
<name>A0AB34L8K4_PARDI</name>
<organism evidence="1 2">
    <name type="scientific">Parabacteroides distasonis str. 3776 D15 i</name>
    <dbReference type="NCBI Taxonomy" id="1339342"/>
    <lineage>
        <taxon>Bacteria</taxon>
        <taxon>Pseudomonadati</taxon>
        <taxon>Bacteroidota</taxon>
        <taxon>Bacteroidia</taxon>
        <taxon>Bacteroidales</taxon>
        <taxon>Tannerellaceae</taxon>
        <taxon>Parabacteroides</taxon>
    </lineage>
</organism>
<reference evidence="1 2" key="1">
    <citation type="submission" date="2014-04" db="EMBL/GenBank/DDBJ databases">
        <authorList>
            <person name="Sears C."/>
            <person name="Carroll K."/>
            <person name="Sack B.R."/>
            <person name="Qadri F."/>
            <person name="Myers L.L."/>
            <person name="Chung G.-T."/>
            <person name="Escheverria P."/>
            <person name="Fraser C.M."/>
            <person name="Sadzewicz L."/>
            <person name="Shefchek K.A."/>
            <person name="Tallon L."/>
            <person name="Das S.P."/>
            <person name="Daugherty S."/>
            <person name="Mongodin E.F."/>
        </authorList>
    </citation>
    <scope>NUCLEOTIDE SEQUENCE [LARGE SCALE GENOMIC DNA]</scope>
    <source>
        <strain evidence="1 2">3776 D15 i</strain>
    </source>
</reference>
<proteinExistence type="predicted"/>
<dbReference type="EMBL" id="JNHK01000088">
    <property type="protein sequence ID" value="KDS37282.1"/>
    <property type="molecule type" value="Genomic_DNA"/>
</dbReference>
<sequence>MMSGVSAGGVSLTVSGFAAVPPNDRHSPAMLLRKRTSLVSMILS</sequence>
<dbReference type="AlphaFoldDB" id="A0AB34L8K4"/>
<evidence type="ECO:0000313" key="2">
    <source>
        <dbReference type="Proteomes" id="UP000027850"/>
    </source>
</evidence>
<gene>
    <name evidence="1" type="ORF">M091_0571</name>
</gene>
<accession>A0AB34L8K4</accession>
<comment type="caution">
    <text evidence="1">The sequence shown here is derived from an EMBL/GenBank/DDBJ whole genome shotgun (WGS) entry which is preliminary data.</text>
</comment>
<evidence type="ECO:0000313" key="1">
    <source>
        <dbReference type="EMBL" id="KDS37282.1"/>
    </source>
</evidence>
<dbReference type="Proteomes" id="UP000027850">
    <property type="component" value="Unassembled WGS sequence"/>
</dbReference>